<dbReference type="Pfam" id="PF07494">
    <property type="entry name" value="Reg_prop"/>
    <property type="match status" value="1"/>
</dbReference>
<protein>
    <submittedName>
        <fullName evidence="9">Membrane associated, signal transduction histidine kinase-like ATPase</fullName>
    </submittedName>
</protein>
<evidence type="ECO:0000256" key="3">
    <source>
        <dbReference type="ARBA" id="ARBA00023012"/>
    </source>
</evidence>
<dbReference type="InterPro" id="IPR015943">
    <property type="entry name" value="WD40/YVTN_repeat-like_dom_sf"/>
</dbReference>
<keyword evidence="4" id="KW-1133">Transmembrane helix</keyword>
<evidence type="ECO:0000256" key="5">
    <source>
        <dbReference type="SAM" id="SignalP"/>
    </source>
</evidence>
<evidence type="ECO:0000259" key="7">
    <source>
        <dbReference type="Pfam" id="PF07495"/>
    </source>
</evidence>
<dbReference type="Gene3D" id="3.30.565.10">
    <property type="entry name" value="Histidine kinase-like ATPase, C-terminal domain"/>
    <property type="match status" value="1"/>
</dbReference>
<proteinExistence type="predicted"/>
<feature type="transmembrane region" description="Helical" evidence="4">
    <location>
        <begin position="759"/>
        <end position="777"/>
    </location>
</feature>
<dbReference type="InterPro" id="IPR013783">
    <property type="entry name" value="Ig-like_fold"/>
</dbReference>
<keyword evidence="1" id="KW-0808">Transferase</keyword>
<dbReference type="Pfam" id="PF07495">
    <property type="entry name" value="Y_Y_Y"/>
    <property type="match status" value="1"/>
</dbReference>
<evidence type="ECO:0000313" key="10">
    <source>
        <dbReference type="Proteomes" id="UP000253606"/>
    </source>
</evidence>
<dbReference type="AlphaFoldDB" id="A0A2Z5FYE8"/>
<evidence type="ECO:0000256" key="1">
    <source>
        <dbReference type="ARBA" id="ARBA00022679"/>
    </source>
</evidence>
<dbReference type="Gene3D" id="1.20.5.1930">
    <property type="match status" value="1"/>
</dbReference>
<dbReference type="PANTHER" id="PTHR24421">
    <property type="entry name" value="NITRATE/NITRITE SENSOR PROTEIN NARX-RELATED"/>
    <property type="match status" value="1"/>
</dbReference>
<gene>
    <name evidence="9" type="ORF">ACPOL_2581</name>
</gene>
<evidence type="ECO:0000313" key="9">
    <source>
        <dbReference type="EMBL" id="AXC11899.1"/>
    </source>
</evidence>
<feature type="domain" description="Signal transduction histidine kinase subgroup 3 dimerisation and phosphoacceptor" evidence="8">
    <location>
        <begin position="798"/>
        <end position="862"/>
    </location>
</feature>
<dbReference type="Gene3D" id="2.60.40.10">
    <property type="entry name" value="Immunoglobulins"/>
    <property type="match status" value="1"/>
</dbReference>
<keyword evidence="5" id="KW-0732">Signal</keyword>
<sequence length="1024" mass="112785">MAKLKTSRSLQLCFLLLWASYTAWAVDPSRYISQYAHSSWTIQDGSFSGIPHAITQTTDGYLWIGTEAGLVRFDGVRFVPWVEPEGEHLPQAAIYSLLGPADGGLWIGTGVGLAHWKDGDLINYSSVVGRVNSIQEDEQGTVWMVRSRIGLGQSGPLCGITGKDIHCYGAADGLKCALGSSEVAIDRQANVWVGSSDALCRWRPGSSSIYLQQELKETEGLVGVSALSIGDDGAIWAGIARAGKKFGLRRLMNGVWKSYTVPGMDGARLAVNTLLLDRSNALWVGTVSQGIYRVYKGKADHFSSSDGLSSDAVQRFFQDKEGDIWVVTSKGIDCFRDLRVTTFSLREGLTADSAGSVLAAEDGALWIGNQGGLDILRQGALVRMKTHDGLPGQDITSLLEDHAGRMWIGVDRDLAVYDHKRFRLIKRADGSGVGVVVAMTEDTEHNIWASVVGNDAGLYRIRDFNVIEIPTPPHTSARALAPDFRSGILMGLRGGGLARYDDGRFESFSFNQGAAQDPVSNLLVDHDGTIWAATDHGLLRWKEGNVDTLNSRNGLPCDPIYALVRDNLGSLWLSTRCGFVAISDSELGRWQKQPDSAVKVKTYDALDGAQPGHASFQPGVSKSADGRLWFANDIFVQMIDPGHLEVNALAPPVHIEKIVADRRNYSPEDKLRLPALTRDLEIDYTALSFVVPQQVRFRYKLEGRDSDWQDPMTRRQAFYNDLRPGNYQFRVIACNNDGVWNEEGATLSFSIAPAWYQTTWFRVFFFAAILAMAWILYRVRVHQVAKAISARFDDRLSERTRMARELHDTFLQTIQGSKFVVDDGLEDPLDAVKMHRALGQVSAWLEQAIEEGRAALNSLRSSTILRNDLGPALKRAAESGVVPDGMTISVSVIGDARELHPIVRDELYRIGHEAIQNAKAHSHGSSLEIDLAYDHDLVLHIRDNGVGIDPGYAMNGREGHFGLRGMRERAARIGARLTILSSAESGTDILVVVAGNVSFTHPETGIFSRLRNLYRRAARHRDPL</sequence>
<dbReference type="Proteomes" id="UP000253606">
    <property type="component" value="Chromosome"/>
</dbReference>
<evidence type="ECO:0000259" key="6">
    <source>
        <dbReference type="Pfam" id="PF02518"/>
    </source>
</evidence>
<name>A0A2Z5FYE8_9BACT</name>
<feature type="chain" id="PRO_5016418567" evidence="5">
    <location>
        <begin position="26"/>
        <end position="1024"/>
    </location>
</feature>
<evidence type="ECO:0000259" key="8">
    <source>
        <dbReference type="Pfam" id="PF07730"/>
    </source>
</evidence>
<keyword evidence="10" id="KW-1185">Reference proteome</keyword>
<dbReference type="RefSeq" id="WP_114207257.1">
    <property type="nucleotide sequence ID" value="NZ_CP030840.1"/>
</dbReference>
<accession>A0A2Z5FYE8</accession>
<feature type="domain" description="Histidine kinase/HSP90-like ATPase" evidence="6">
    <location>
        <begin position="904"/>
        <end position="991"/>
    </location>
</feature>
<dbReference type="KEGG" id="abas:ACPOL_2581"/>
<keyword evidence="2 9" id="KW-0418">Kinase</keyword>
<dbReference type="EMBL" id="CP030840">
    <property type="protein sequence ID" value="AXC11899.1"/>
    <property type="molecule type" value="Genomic_DNA"/>
</dbReference>
<evidence type="ECO:0000256" key="2">
    <source>
        <dbReference type="ARBA" id="ARBA00022777"/>
    </source>
</evidence>
<organism evidence="9 10">
    <name type="scientific">Acidisarcina polymorpha</name>
    <dbReference type="NCBI Taxonomy" id="2211140"/>
    <lineage>
        <taxon>Bacteria</taxon>
        <taxon>Pseudomonadati</taxon>
        <taxon>Acidobacteriota</taxon>
        <taxon>Terriglobia</taxon>
        <taxon>Terriglobales</taxon>
        <taxon>Acidobacteriaceae</taxon>
        <taxon>Acidisarcina</taxon>
    </lineage>
</organism>
<dbReference type="InterPro" id="IPR011123">
    <property type="entry name" value="Y_Y_Y"/>
</dbReference>
<dbReference type="Pfam" id="PF02518">
    <property type="entry name" value="HATPase_c"/>
    <property type="match status" value="1"/>
</dbReference>
<reference evidence="9 10" key="1">
    <citation type="journal article" date="2018" name="Front. Microbiol.">
        <title>Hydrolytic Capabilities as a Key to Environmental Success: Chitinolytic and Cellulolytic Acidobacteria From Acidic Sub-arctic Soils and Boreal Peatlands.</title>
        <authorList>
            <person name="Belova S.E."/>
            <person name="Ravin N.V."/>
            <person name="Pankratov T.A."/>
            <person name="Rakitin A.L."/>
            <person name="Ivanova A.A."/>
            <person name="Beletsky A.V."/>
            <person name="Mardanov A.V."/>
            <person name="Sinninghe Damste J.S."/>
            <person name="Dedysh S.N."/>
        </authorList>
    </citation>
    <scope>NUCLEOTIDE SEQUENCE [LARGE SCALE GENOMIC DNA]</scope>
    <source>
        <strain evidence="9 10">SBC82</strain>
    </source>
</reference>
<dbReference type="GO" id="GO:0046983">
    <property type="term" value="F:protein dimerization activity"/>
    <property type="evidence" value="ECO:0007669"/>
    <property type="project" value="InterPro"/>
</dbReference>
<feature type="signal peptide" evidence="5">
    <location>
        <begin position="1"/>
        <end position="25"/>
    </location>
</feature>
<dbReference type="PANTHER" id="PTHR24421:SF62">
    <property type="entry name" value="SENSORY TRANSDUCTION HISTIDINE KINASE"/>
    <property type="match status" value="1"/>
</dbReference>
<dbReference type="GO" id="GO:0016020">
    <property type="term" value="C:membrane"/>
    <property type="evidence" value="ECO:0007669"/>
    <property type="project" value="InterPro"/>
</dbReference>
<feature type="domain" description="Two component regulator three Y" evidence="7">
    <location>
        <begin position="689"/>
        <end position="751"/>
    </location>
</feature>
<dbReference type="Pfam" id="PF07730">
    <property type="entry name" value="HisKA_3"/>
    <property type="match status" value="1"/>
</dbReference>
<keyword evidence="4" id="KW-0812">Transmembrane</keyword>
<evidence type="ECO:0000256" key="4">
    <source>
        <dbReference type="SAM" id="Phobius"/>
    </source>
</evidence>
<dbReference type="SUPFAM" id="SSF63829">
    <property type="entry name" value="Calcium-dependent phosphotriesterase"/>
    <property type="match status" value="3"/>
</dbReference>
<keyword evidence="3" id="KW-0902">Two-component regulatory system</keyword>
<dbReference type="InterPro" id="IPR011712">
    <property type="entry name" value="Sig_transdc_His_kin_sub3_dim/P"/>
</dbReference>
<dbReference type="CDD" id="cd16917">
    <property type="entry name" value="HATPase_UhpB-NarQ-NarX-like"/>
    <property type="match status" value="1"/>
</dbReference>
<dbReference type="InterPro" id="IPR036890">
    <property type="entry name" value="HATPase_C_sf"/>
</dbReference>
<dbReference type="GO" id="GO:0000155">
    <property type="term" value="F:phosphorelay sensor kinase activity"/>
    <property type="evidence" value="ECO:0007669"/>
    <property type="project" value="InterPro"/>
</dbReference>
<dbReference type="InterPro" id="IPR003594">
    <property type="entry name" value="HATPase_dom"/>
</dbReference>
<keyword evidence="4" id="KW-0472">Membrane</keyword>
<dbReference type="SUPFAM" id="SSF55874">
    <property type="entry name" value="ATPase domain of HSP90 chaperone/DNA topoisomerase II/histidine kinase"/>
    <property type="match status" value="1"/>
</dbReference>
<dbReference type="Gene3D" id="2.130.10.10">
    <property type="entry name" value="YVTN repeat-like/Quinoprotein amine dehydrogenase"/>
    <property type="match status" value="3"/>
</dbReference>
<dbReference type="InterPro" id="IPR011110">
    <property type="entry name" value="Reg_prop"/>
</dbReference>
<dbReference type="InterPro" id="IPR050482">
    <property type="entry name" value="Sensor_HK_TwoCompSys"/>
</dbReference>